<dbReference type="EMBL" id="JACTSG010000002">
    <property type="protein sequence ID" value="MBK2301845.1"/>
    <property type="molecule type" value="Genomic_DNA"/>
</dbReference>
<evidence type="ECO:0000313" key="2">
    <source>
        <dbReference type="Proteomes" id="UP000760407"/>
    </source>
</evidence>
<evidence type="ECO:0000313" key="1">
    <source>
        <dbReference type="EMBL" id="MBK2301845.1"/>
    </source>
</evidence>
<gene>
    <name evidence="1" type="ORF">IBE52_02860</name>
</gene>
<organism evidence="1 2">
    <name type="scientific">Francisella philomiragia</name>
    <dbReference type="NCBI Taxonomy" id="28110"/>
    <lineage>
        <taxon>Bacteria</taxon>
        <taxon>Pseudomonadati</taxon>
        <taxon>Pseudomonadota</taxon>
        <taxon>Gammaproteobacteria</taxon>
        <taxon>Thiotrichales</taxon>
        <taxon>Francisellaceae</taxon>
        <taxon>Francisella</taxon>
    </lineage>
</organism>
<evidence type="ECO:0008006" key="3">
    <source>
        <dbReference type="Google" id="ProtNLM"/>
    </source>
</evidence>
<name>A0ABS1GAK4_9GAMM</name>
<dbReference type="Proteomes" id="UP000760407">
    <property type="component" value="Unassembled WGS sequence"/>
</dbReference>
<comment type="caution">
    <text evidence="1">The sequence shown here is derived from an EMBL/GenBank/DDBJ whole genome shotgun (WGS) entry which is preliminary data.</text>
</comment>
<protein>
    <recommendedName>
        <fullName evidence="3">Anti-bacteriophage protein A/HamA C-terminal domain-containing protein</fullName>
    </recommendedName>
</protein>
<dbReference type="RefSeq" id="WP_200165905.1">
    <property type="nucleotide sequence ID" value="NZ_JACTSG010000002.1"/>
</dbReference>
<keyword evidence="2" id="KW-1185">Reference proteome</keyword>
<proteinExistence type="predicted"/>
<sequence>MIFPNEDRKISLSDNVHLYILNIDNIDIELSNFIDSQIQSIVFGNRKNKDIVKAKKEISSFLQKKNNNQKMGAIAEFFVHLFLRYTQYRQECLYTNLEENSLKKGFDGFYSKNSDTWIMESKSGGISTKGISHELKIKEAYSGLKNMLAGKTSNNPWENAYHHANSNDVNTIDDIINYLDENSDNYKNQEYVDINELNIIPAATIYLDDGNRAILNDIVTKSMENCYKDIKAKNIEIICITKKSINIFIEYLEK</sequence>
<reference evidence="1 2" key="1">
    <citation type="submission" date="2020-08" db="EMBL/GenBank/DDBJ databases">
        <title>Comparative genomics of Francisella species.</title>
        <authorList>
            <person name="Sahl J."/>
            <person name="Sjodin A."/>
            <person name="Wagner D."/>
            <person name="Forsman M."/>
        </authorList>
    </citation>
    <scope>NUCLEOTIDE SEQUENCE [LARGE SCALE GENOMIC DNA]</scope>
    <source>
        <strain evidence="1 2">F1093</strain>
    </source>
</reference>
<accession>A0ABS1GAK4</accession>